<accession>A0AAN6TGH2</accession>
<dbReference type="AlphaFoldDB" id="A0AAN6TGH2"/>
<dbReference type="RefSeq" id="XP_064671559.1">
    <property type="nucleotide sequence ID" value="XM_064814936.1"/>
</dbReference>
<dbReference type="Proteomes" id="UP001302812">
    <property type="component" value="Unassembled WGS sequence"/>
</dbReference>
<reference evidence="1" key="2">
    <citation type="submission" date="2023-05" db="EMBL/GenBank/DDBJ databases">
        <authorList>
            <consortium name="Lawrence Berkeley National Laboratory"/>
            <person name="Steindorff A."/>
            <person name="Hensen N."/>
            <person name="Bonometti L."/>
            <person name="Westerberg I."/>
            <person name="Brannstrom I.O."/>
            <person name="Guillou S."/>
            <person name="Cros-Aarteil S."/>
            <person name="Calhoun S."/>
            <person name="Haridas S."/>
            <person name="Kuo A."/>
            <person name="Mondo S."/>
            <person name="Pangilinan J."/>
            <person name="Riley R."/>
            <person name="Labutti K."/>
            <person name="Andreopoulos B."/>
            <person name="Lipzen A."/>
            <person name="Chen C."/>
            <person name="Yanf M."/>
            <person name="Daum C."/>
            <person name="Ng V."/>
            <person name="Clum A."/>
            <person name="Ohm R."/>
            <person name="Martin F."/>
            <person name="Silar P."/>
            <person name="Natvig D."/>
            <person name="Lalanne C."/>
            <person name="Gautier V."/>
            <person name="Ament-Velasquez S.L."/>
            <person name="Kruys A."/>
            <person name="Hutchinson M.I."/>
            <person name="Powell A.J."/>
            <person name="Barry K."/>
            <person name="Miller A.N."/>
            <person name="Grigoriev I.V."/>
            <person name="Debuchy R."/>
            <person name="Gladieux P."/>
            <person name="Thoren M.H."/>
            <person name="Johannesson H."/>
        </authorList>
    </citation>
    <scope>NUCLEOTIDE SEQUENCE</scope>
    <source>
        <strain evidence="1">CBS 508.74</strain>
    </source>
</reference>
<evidence type="ECO:0000313" key="2">
    <source>
        <dbReference type="Proteomes" id="UP001302812"/>
    </source>
</evidence>
<organism evidence="1 2">
    <name type="scientific">Canariomyces notabilis</name>
    <dbReference type="NCBI Taxonomy" id="2074819"/>
    <lineage>
        <taxon>Eukaryota</taxon>
        <taxon>Fungi</taxon>
        <taxon>Dikarya</taxon>
        <taxon>Ascomycota</taxon>
        <taxon>Pezizomycotina</taxon>
        <taxon>Sordariomycetes</taxon>
        <taxon>Sordariomycetidae</taxon>
        <taxon>Sordariales</taxon>
        <taxon>Chaetomiaceae</taxon>
        <taxon>Canariomyces</taxon>
    </lineage>
</organism>
<sequence length="86" mass="9644">MSPRRAKLFMFGRFGPTGSLLFPPFPPRFRSLLPFPPQPHSTYSLDRRPPGPLITQLARRRSIAATSCVVHPLKPLALKDPSTTHL</sequence>
<dbReference type="GeneID" id="89939061"/>
<gene>
    <name evidence="1" type="ORF">N656DRAFT_778051</name>
</gene>
<proteinExistence type="predicted"/>
<dbReference type="EMBL" id="MU853338">
    <property type="protein sequence ID" value="KAK4113989.1"/>
    <property type="molecule type" value="Genomic_DNA"/>
</dbReference>
<keyword evidence="2" id="KW-1185">Reference proteome</keyword>
<name>A0AAN6TGH2_9PEZI</name>
<comment type="caution">
    <text evidence="1">The sequence shown here is derived from an EMBL/GenBank/DDBJ whole genome shotgun (WGS) entry which is preliminary data.</text>
</comment>
<protein>
    <submittedName>
        <fullName evidence="1">Uncharacterized protein</fullName>
    </submittedName>
</protein>
<evidence type="ECO:0000313" key="1">
    <source>
        <dbReference type="EMBL" id="KAK4113989.1"/>
    </source>
</evidence>
<reference evidence="1" key="1">
    <citation type="journal article" date="2023" name="Mol. Phylogenet. Evol.">
        <title>Genome-scale phylogeny and comparative genomics of the fungal order Sordariales.</title>
        <authorList>
            <person name="Hensen N."/>
            <person name="Bonometti L."/>
            <person name="Westerberg I."/>
            <person name="Brannstrom I.O."/>
            <person name="Guillou S."/>
            <person name="Cros-Aarteil S."/>
            <person name="Calhoun S."/>
            <person name="Haridas S."/>
            <person name="Kuo A."/>
            <person name="Mondo S."/>
            <person name="Pangilinan J."/>
            <person name="Riley R."/>
            <person name="LaButti K."/>
            <person name="Andreopoulos B."/>
            <person name="Lipzen A."/>
            <person name="Chen C."/>
            <person name="Yan M."/>
            <person name="Daum C."/>
            <person name="Ng V."/>
            <person name="Clum A."/>
            <person name="Steindorff A."/>
            <person name="Ohm R.A."/>
            <person name="Martin F."/>
            <person name="Silar P."/>
            <person name="Natvig D.O."/>
            <person name="Lalanne C."/>
            <person name="Gautier V."/>
            <person name="Ament-Velasquez S.L."/>
            <person name="Kruys A."/>
            <person name="Hutchinson M.I."/>
            <person name="Powell A.J."/>
            <person name="Barry K."/>
            <person name="Miller A.N."/>
            <person name="Grigoriev I.V."/>
            <person name="Debuchy R."/>
            <person name="Gladieux P."/>
            <person name="Hiltunen Thoren M."/>
            <person name="Johannesson H."/>
        </authorList>
    </citation>
    <scope>NUCLEOTIDE SEQUENCE</scope>
    <source>
        <strain evidence="1">CBS 508.74</strain>
    </source>
</reference>